<accession>G1TYB7</accession>
<dbReference type="eggNOG" id="ENOG502S0RA">
    <property type="taxonomic scope" value="Eukaryota"/>
</dbReference>
<dbReference type="InterPro" id="IPR039284">
    <property type="entry name" value="CCDC159/163"/>
</dbReference>
<evidence type="ECO:0008006" key="3">
    <source>
        <dbReference type="Google" id="ProtNLM"/>
    </source>
</evidence>
<dbReference type="PaxDb" id="9986-ENSOCUP00000022079"/>
<dbReference type="Bgee" id="ENSOCUG00000022986">
    <property type="expression patterns" value="Expressed in testis and 15 other cell types or tissues"/>
</dbReference>
<reference evidence="1" key="2">
    <citation type="submission" date="2025-08" db="UniProtKB">
        <authorList>
            <consortium name="Ensembl"/>
        </authorList>
    </citation>
    <scope>IDENTIFICATION</scope>
    <source>
        <strain evidence="1">Thorbecke</strain>
    </source>
</reference>
<reference evidence="1" key="3">
    <citation type="submission" date="2025-09" db="UniProtKB">
        <authorList>
            <consortium name="Ensembl"/>
        </authorList>
    </citation>
    <scope>IDENTIFICATION</scope>
    <source>
        <strain evidence="1">Thorbecke</strain>
    </source>
</reference>
<evidence type="ECO:0000313" key="2">
    <source>
        <dbReference type="Proteomes" id="UP000001811"/>
    </source>
</evidence>
<dbReference type="PANTHER" id="PTHR34533">
    <property type="entry name" value="TRANSMEMBRANE PROTEIN CCDC163"/>
    <property type="match status" value="1"/>
</dbReference>
<dbReference type="Ensembl" id="ENSOCUT00000031314.2">
    <property type="protein sequence ID" value="ENSOCUP00000022079.2"/>
    <property type="gene ID" value="ENSOCUG00000022986.2"/>
</dbReference>
<dbReference type="AlphaFoldDB" id="G1TYB7"/>
<protein>
    <recommendedName>
        <fullName evidence="3">Transmembrane protein CCDC163</fullName>
    </recommendedName>
</protein>
<keyword evidence="2" id="KW-1185">Reference proteome</keyword>
<evidence type="ECO:0000313" key="1">
    <source>
        <dbReference type="Ensembl" id="ENSOCUP00000022079.2"/>
    </source>
</evidence>
<dbReference type="HOGENOM" id="CLU_072820_0_0_1"/>
<name>G1TYB7_RABIT</name>
<reference evidence="1 2" key="1">
    <citation type="journal article" date="2011" name="Nature">
        <title>A high-resolution map of human evolutionary constraint using 29 mammals.</title>
        <authorList>
            <person name="Lindblad-Toh K."/>
            <person name="Garber M."/>
            <person name="Zuk O."/>
            <person name="Lin M.F."/>
            <person name="Parker B.J."/>
            <person name="Washietl S."/>
            <person name="Kheradpour P."/>
            <person name="Ernst J."/>
            <person name="Jordan G."/>
            <person name="Mauceli E."/>
            <person name="Ward L.D."/>
            <person name="Lowe C.B."/>
            <person name="Holloway A.K."/>
            <person name="Clamp M."/>
            <person name="Gnerre S."/>
            <person name="Alfoldi J."/>
            <person name="Beal K."/>
            <person name="Chang J."/>
            <person name="Clawson H."/>
            <person name="Cuff J."/>
            <person name="Di Palma F."/>
            <person name="Fitzgerald S."/>
            <person name="Flicek P."/>
            <person name="Guttman M."/>
            <person name="Hubisz M.J."/>
            <person name="Jaffe D.B."/>
            <person name="Jungreis I."/>
            <person name="Kent W.J."/>
            <person name="Kostka D."/>
            <person name="Lara M."/>
            <person name="Martins A.L."/>
            <person name="Massingham T."/>
            <person name="Moltke I."/>
            <person name="Raney B.J."/>
            <person name="Rasmussen M.D."/>
            <person name="Robinson J."/>
            <person name="Stark A."/>
            <person name="Vilella A.J."/>
            <person name="Wen J."/>
            <person name="Xie X."/>
            <person name="Zody M.C."/>
            <person name="Baldwin J."/>
            <person name="Bloom T."/>
            <person name="Chin C.W."/>
            <person name="Heiman D."/>
            <person name="Nicol R."/>
            <person name="Nusbaum C."/>
            <person name="Young S."/>
            <person name="Wilkinson J."/>
            <person name="Worley K.C."/>
            <person name="Kovar C.L."/>
            <person name="Muzny D.M."/>
            <person name="Gibbs R.A."/>
            <person name="Cree A."/>
            <person name="Dihn H.H."/>
            <person name="Fowler G."/>
            <person name="Jhangiani S."/>
            <person name="Joshi V."/>
            <person name="Lee S."/>
            <person name="Lewis L.R."/>
            <person name="Nazareth L.V."/>
            <person name="Okwuonu G."/>
            <person name="Santibanez J."/>
            <person name="Warren W.C."/>
            <person name="Mardis E.R."/>
            <person name="Weinstock G.M."/>
            <person name="Wilson R.K."/>
            <person name="Delehaunty K."/>
            <person name="Dooling D."/>
            <person name="Fronik C."/>
            <person name="Fulton L."/>
            <person name="Fulton B."/>
            <person name="Graves T."/>
            <person name="Minx P."/>
            <person name="Sodergren E."/>
            <person name="Birney E."/>
            <person name="Margulies E.H."/>
            <person name="Herrero J."/>
            <person name="Green E.D."/>
            <person name="Haussler D."/>
            <person name="Siepel A."/>
            <person name="Goldman N."/>
            <person name="Pollard K.S."/>
            <person name="Pedersen J.S."/>
            <person name="Lander E.S."/>
            <person name="Kellis M."/>
        </authorList>
    </citation>
    <scope>NUCLEOTIDE SEQUENCE [LARGE SCALE GENOMIC DNA]</scope>
    <source>
        <strain evidence="1 2">Thorbecke inbred</strain>
    </source>
</reference>
<organism evidence="1 2">
    <name type="scientific">Oryctolagus cuniculus</name>
    <name type="common">Rabbit</name>
    <dbReference type="NCBI Taxonomy" id="9986"/>
    <lineage>
        <taxon>Eukaryota</taxon>
        <taxon>Metazoa</taxon>
        <taxon>Chordata</taxon>
        <taxon>Craniata</taxon>
        <taxon>Vertebrata</taxon>
        <taxon>Euteleostomi</taxon>
        <taxon>Mammalia</taxon>
        <taxon>Eutheria</taxon>
        <taxon>Euarchontoglires</taxon>
        <taxon>Glires</taxon>
        <taxon>Lagomorpha</taxon>
        <taxon>Leporidae</taxon>
        <taxon>Oryctolagus</taxon>
    </lineage>
</organism>
<dbReference type="Proteomes" id="UP000001811">
    <property type="component" value="Chromosome 13"/>
</dbReference>
<dbReference type="InParanoid" id="G1TYB7"/>
<dbReference type="GeneTree" id="ENSGT00940000163965"/>
<dbReference type="EMBL" id="AAGW02002939">
    <property type="status" value="NOT_ANNOTATED_CDS"/>
    <property type="molecule type" value="Genomic_DNA"/>
</dbReference>
<sequence length="347" mass="38914">MSQSLSWSEQLDVLLNATDRNVARIKVRGALGPRLSGDLAGTWISPLHLPPQSEVLARHPWALETPSVSERRSCTGTYRPPSLWDEITLLRSQLQSQAQVTEALRQSVQGLLQEREQQKYKISALEASLKLLQGGPEDRTLSLDQRLEILRRDLQGLRSQVQEQAQAQGQAGPGKGSQIRGLHQELQSERQLLWEESEILREELKLLRDQLSQHQELLLKQVAEGRQAQARSWKMLEQLQSGHKGHALEVAMTEVQDARREHNFLRSGDAGCKLPFATTFAMSLSSYSSEVNLPGGNGSWKLLKKLVTVLPGSTLPNLEPSCFQHHGLSLEQEDPFLQDPKMLLSDL</sequence>
<proteinExistence type="predicted"/>
<dbReference type="PANTHER" id="PTHR34533:SF2">
    <property type="entry name" value="COILED-COIL DOMAIN CONTAINING 163"/>
    <property type="match status" value="1"/>
</dbReference>